<reference evidence="1 2" key="1">
    <citation type="submission" date="2019-06" db="EMBL/GenBank/DDBJ databases">
        <title>Desulfobotulus mexicanus sp. nov., a novel sulfate-reducing bacterium isolated from the sediment of an alkaline crater lake in Mexico.</title>
        <authorList>
            <person name="Hirschler-Rea A."/>
        </authorList>
    </citation>
    <scope>NUCLEOTIDE SEQUENCE [LARGE SCALE GENOMIC DNA]</scope>
    <source>
        <strain evidence="1 2">PAR22N</strain>
    </source>
</reference>
<evidence type="ECO:0000313" key="2">
    <source>
        <dbReference type="Proteomes" id="UP000321899"/>
    </source>
</evidence>
<keyword evidence="2" id="KW-1185">Reference proteome</keyword>
<comment type="caution">
    <text evidence="1">The sequence shown here is derived from an EMBL/GenBank/DDBJ whole genome shotgun (WGS) entry which is preliminary data.</text>
</comment>
<proteinExistence type="predicted"/>
<evidence type="ECO:0000313" key="1">
    <source>
        <dbReference type="EMBL" id="TYT74625.1"/>
    </source>
</evidence>
<protein>
    <submittedName>
        <fullName evidence="1">Uncharacterized protein</fullName>
    </submittedName>
</protein>
<gene>
    <name evidence="1" type="ORF">FIM25_08470</name>
</gene>
<dbReference type="Proteomes" id="UP000321899">
    <property type="component" value="Unassembled WGS sequence"/>
</dbReference>
<accession>A0A5Q4VAQ4</accession>
<name>A0A5Q4VAQ4_9BACT</name>
<dbReference type="AlphaFoldDB" id="A0A5Q4VAQ4"/>
<sequence length="96" mass="10910">MVGSRPVSPPWVRIFFMELSPKEQAQGPFFTKQGLRNSFTGADCVCPTCSFMALRPVVSIVVKDLNDLKDFKVIKEREGKRAFRHPQSYIFATQQA</sequence>
<organism evidence="1 2">
    <name type="scientific">Desulfobotulus mexicanus</name>
    <dbReference type="NCBI Taxonomy" id="2586642"/>
    <lineage>
        <taxon>Bacteria</taxon>
        <taxon>Pseudomonadati</taxon>
        <taxon>Thermodesulfobacteriota</taxon>
        <taxon>Desulfobacteria</taxon>
        <taxon>Desulfobacterales</taxon>
        <taxon>Desulfobacteraceae</taxon>
        <taxon>Desulfobotulus</taxon>
    </lineage>
</organism>
<dbReference type="EMBL" id="VDMB01000009">
    <property type="protein sequence ID" value="TYT74625.1"/>
    <property type="molecule type" value="Genomic_DNA"/>
</dbReference>